<proteinExistence type="predicted"/>
<evidence type="ECO:0000256" key="8">
    <source>
        <dbReference type="ARBA" id="ARBA00022692"/>
    </source>
</evidence>
<name>A0A7W6F1A2_9CAUL</name>
<dbReference type="Pfam" id="PF02518">
    <property type="entry name" value="HATPase_c"/>
    <property type="match status" value="1"/>
</dbReference>
<evidence type="ECO:0000256" key="2">
    <source>
        <dbReference type="ARBA" id="ARBA00004429"/>
    </source>
</evidence>
<organism evidence="18 19">
    <name type="scientific">Brevundimonas mediterranea</name>
    <dbReference type="NCBI Taxonomy" id="74329"/>
    <lineage>
        <taxon>Bacteria</taxon>
        <taxon>Pseudomonadati</taxon>
        <taxon>Pseudomonadota</taxon>
        <taxon>Alphaproteobacteria</taxon>
        <taxon>Caulobacterales</taxon>
        <taxon>Caulobacteraceae</taxon>
        <taxon>Brevundimonas</taxon>
    </lineage>
</organism>
<dbReference type="PANTHER" id="PTHR44936:SF5">
    <property type="entry name" value="SENSOR HISTIDINE KINASE ENVZ"/>
    <property type="match status" value="1"/>
</dbReference>
<sequence length="440" mass="47573">MRRLGLANRLTLTLVLVVVALQAVSVLGLLRFQRGDQDEWRLPVPVRIAAAAAALDRTPSQERDDLLVALNGDATRFFIAEGVPAGYRVRGGPLPLLLRSYGAALAARDVRLLVPEDRRRFSPQLQGRQTAVYAVSVALADGQRLVVAPGLGQRRRSMAMAALVFNLLVGLTAAFLVWRMVHRATRDLQAIADASDRFAGDLAAPPMDETGHAEARRVASAFNRMRARIQALMGERMRMLAAAAHDLKTLMTRLRLRVALIEDPDQRARADRDVALMATLIEDVLLVARGEERPAVLAPVDVAELVTELVRERAALGQAVTLGRLETGRVQADTGGLRRILENLIENAVTYAGSAEVGFERDDDRWRLTVVDHGPGLSPAFEAQAFEPFARGEASRSRETGGSGLGLAIARSLAQQMGASARLETTPGGGLTAVVLFKAD</sequence>
<evidence type="ECO:0000313" key="19">
    <source>
        <dbReference type="Proteomes" id="UP000532936"/>
    </source>
</evidence>
<dbReference type="Gene3D" id="1.10.287.130">
    <property type="match status" value="1"/>
</dbReference>
<keyword evidence="12 15" id="KW-1133">Transmembrane helix</keyword>
<keyword evidence="4" id="KW-1003">Cell membrane</keyword>
<dbReference type="Pfam" id="PF00672">
    <property type="entry name" value="HAMP"/>
    <property type="match status" value="1"/>
</dbReference>
<dbReference type="SMART" id="SM00387">
    <property type="entry name" value="HATPase_c"/>
    <property type="match status" value="1"/>
</dbReference>
<evidence type="ECO:0000256" key="1">
    <source>
        <dbReference type="ARBA" id="ARBA00000085"/>
    </source>
</evidence>
<keyword evidence="7" id="KW-0808">Transferase</keyword>
<keyword evidence="6" id="KW-0597">Phosphoprotein</keyword>
<dbReference type="GO" id="GO:0005886">
    <property type="term" value="C:plasma membrane"/>
    <property type="evidence" value="ECO:0007669"/>
    <property type="project" value="UniProtKB-SubCell"/>
</dbReference>
<dbReference type="InterPro" id="IPR036890">
    <property type="entry name" value="HATPase_C_sf"/>
</dbReference>
<keyword evidence="11" id="KW-0067">ATP-binding</keyword>
<accession>A0A7W6F1A2</accession>
<dbReference type="InterPro" id="IPR004358">
    <property type="entry name" value="Sig_transdc_His_kin-like_C"/>
</dbReference>
<keyword evidence="13" id="KW-0902">Two-component regulatory system</keyword>
<keyword evidence="8 15" id="KW-0812">Transmembrane</keyword>
<keyword evidence="14 15" id="KW-0472">Membrane</keyword>
<evidence type="ECO:0000256" key="9">
    <source>
        <dbReference type="ARBA" id="ARBA00022741"/>
    </source>
</evidence>
<dbReference type="InterPro" id="IPR050980">
    <property type="entry name" value="2C_sensor_his_kinase"/>
</dbReference>
<dbReference type="PANTHER" id="PTHR44936">
    <property type="entry name" value="SENSOR PROTEIN CREC"/>
    <property type="match status" value="1"/>
</dbReference>
<dbReference type="PROSITE" id="PS50109">
    <property type="entry name" value="HIS_KIN"/>
    <property type="match status" value="1"/>
</dbReference>
<evidence type="ECO:0000259" key="17">
    <source>
        <dbReference type="PROSITE" id="PS50885"/>
    </source>
</evidence>
<dbReference type="Gene3D" id="3.30.565.10">
    <property type="entry name" value="Histidine kinase-like ATPase, C-terminal domain"/>
    <property type="match status" value="1"/>
</dbReference>
<feature type="domain" description="HAMP" evidence="17">
    <location>
        <begin position="182"/>
        <end position="234"/>
    </location>
</feature>
<evidence type="ECO:0000313" key="18">
    <source>
        <dbReference type="EMBL" id="MBB3873699.1"/>
    </source>
</evidence>
<evidence type="ECO:0000256" key="10">
    <source>
        <dbReference type="ARBA" id="ARBA00022777"/>
    </source>
</evidence>
<dbReference type="EMBL" id="JACIDA010000004">
    <property type="protein sequence ID" value="MBB3873699.1"/>
    <property type="molecule type" value="Genomic_DNA"/>
</dbReference>
<dbReference type="GO" id="GO:0005524">
    <property type="term" value="F:ATP binding"/>
    <property type="evidence" value="ECO:0007669"/>
    <property type="project" value="UniProtKB-KW"/>
</dbReference>
<dbReference type="CDD" id="cd06225">
    <property type="entry name" value="HAMP"/>
    <property type="match status" value="1"/>
</dbReference>
<evidence type="ECO:0000256" key="15">
    <source>
        <dbReference type="SAM" id="Phobius"/>
    </source>
</evidence>
<protein>
    <recommendedName>
        <fullName evidence="3">histidine kinase</fullName>
        <ecNumber evidence="3">2.7.13.3</ecNumber>
    </recommendedName>
</protein>
<comment type="caution">
    <text evidence="18">The sequence shown here is derived from an EMBL/GenBank/DDBJ whole genome shotgun (WGS) entry which is preliminary data.</text>
</comment>
<gene>
    <name evidence="18" type="ORF">GGR11_003265</name>
</gene>
<dbReference type="InterPro" id="IPR003661">
    <property type="entry name" value="HisK_dim/P_dom"/>
</dbReference>
<reference evidence="18 19" key="1">
    <citation type="submission" date="2020-08" db="EMBL/GenBank/DDBJ databases">
        <title>Genomic Encyclopedia of Type Strains, Phase IV (KMG-IV): sequencing the most valuable type-strain genomes for metagenomic binning, comparative biology and taxonomic classification.</title>
        <authorList>
            <person name="Goeker M."/>
        </authorList>
    </citation>
    <scope>NUCLEOTIDE SEQUENCE [LARGE SCALE GENOMIC DNA]</scope>
    <source>
        <strain evidence="18 19">DSM 14878</strain>
    </source>
</reference>
<evidence type="ECO:0000256" key="4">
    <source>
        <dbReference type="ARBA" id="ARBA00022475"/>
    </source>
</evidence>
<keyword evidence="5" id="KW-0997">Cell inner membrane</keyword>
<dbReference type="InterPro" id="IPR036097">
    <property type="entry name" value="HisK_dim/P_sf"/>
</dbReference>
<evidence type="ECO:0000256" key="7">
    <source>
        <dbReference type="ARBA" id="ARBA00022679"/>
    </source>
</evidence>
<feature type="transmembrane region" description="Helical" evidence="15">
    <location>
        <begin position="158"/>
        <end position="178"/>
    </location>
</feature>
<feature type="domain" description="Histidine kinase" evidence="16">
    <location>
        <begin position="242"/>
        <end position="440"/>
    </location>
</feature>
<dbReference type="EC" id="2.7.13.3" evidence="3"/>
<evidence type="ECO:0000256" key="14">
    <source>
        <dbReference type="ARBA" id="ARBA00023136"/>
    </source>
</evidence>
<comment type="subcellular location">
    <subcellularLocation>
        <location evidence="2">Cell inner membrane</location>
        <topology evidence="2">Multi-pass membrane protein</topology>
    </subcellularLocation>
</comment>
<comment type="catalytic activity">
    <reaction evidence="1">
        <text>ATP + protein L-histidine = ADP + protein N-phospho-L-histidine.</text>
        <dbReference type="EC" id="2.7.13.3"/>
    </reaction>
</comment>
<dbReference type="SMART" id="SM00304">
    <property type="entry name" value="HAMP"/>
    <property type="match status" value="1"/>
</dbReference>
<evidence type="ECO:0000256" key="13">
    <source>
        <dbReference type="ARBA" id="ARBA00023012"/>
    </source>
</evidence>
<dbReference type="InterPro" id="IPR005467">
    <property type="entry name" value="His_kinase_dom"/>
</dbReference>
<evidence type="ECO:0000259" key="16">
    <source>
        <dbReference type="PROSITE" id="PS50109"/>
    </source>
</evidence>
<dbReference type="CDD" id="cd00082">
    <property type="entry name" value="HisKA"/>
    <property type="match status" value="1"/>
</dbReference>
<dbReference type="Proteomes" id="UP000532936">
    <property type="component" value="Unassembled WGS sequence"/>
</dbReference>
<keyword evidence="10 18" id="KW-0418">Kinase</keyword>
<evidence type="ECO:0000256" key="3">
    <source>
        <dbReference type="ARBA" id="ARBA00012438"/>
    </source>
</evidence>
<dbReference type="GO" id="GO:0000155">
    <property type="term" value="F:phosphorelay sensor kinase activity"/>
    <property type="evidence" value="ECO:0007669"/>
    <property type="project" value="InterPro"/>
</dbReference>
<evidence type="ECO:0000256" key="6">
    <source>
        <dbReference type="ARBA" id="ARBA00022553"/>
    </source>
</evidence>
<evidence type="ECO:0000256" key="5">
    <source>
        <dbReference type="ARBA" id="ARBA00022519"/>
    </source>
</evidence>
<dbReference type="InterPro" id="IPR003594">
    <property type="entry name" value="HATPase_dom"/>
</dbReference>
<dbReference type="SUPFAM" id="SSF55874">
    <property type="entry name" value="ATPase domain of HSP90 chaperone/DNA topoisomerase II/histidine kinase"/>
    <property type="match status" value="1"/>
</dbReference>
<dbReference type="AlphaFoldDB" id="A0A7W6F1A2"/>
<dbReference type="PROSITE" id="PS50885">
    <property type="entry name" value="HAMP"/>
    <property type="match status" value="1"/>
</dbReference>
<evidence type="ECO:0000256" key="11">
    <source>
        <dbReference type="ARBA" id="ARBA00022840"/>
    </source>
</evidence>
<evidence type="ECO:0000256" key="12">
    <source>
        <dbReference type="ARBA" id="ARBA00022989"/>
    </source>
</evidence>
<dbReference type="RefSeq" id="WP_183198722.1">
    <property type="nucleotide sequence ID" value="NZ_JACIDA010000004.1"/>
</dbReference>
<dbReference type="PRINTS" id="PR00344">
    <property type="entry name" value="BCTRLSENSOR"/>
</dbReference>
<keyword evidence="9" id="KW-0547">Nucleotide-binding</keyword>
<dbReference type="SMART" id="SM00388">
    <property type="entry name" value="HisKA"/>
    <property type="match status" value="1"/>
</dbReference>
<dbReference type="SUPFAM" id="SSF47384">
    <property type="entry name" value="Homodimeric domain of signal transducing histidine kinase"/>
    <property type="match status" value="1"/>
</dbReference>
<dbReference type="InterPro" id="IPR003660">
    <property type="entry name" value="HAMP_dom"/>
</dbReference>